<dbReference type="InParanoid" id="A0A0D0DY26"/>
<dbReference type="GO" id="GO:0050031">
    <property type="term" value="F:L-pipecolate oxidase activity"/>
    <property type="evidence" value="ECO:0007669"/>
    <property type="project" value="TreeGrafter"/>
</dbReference>
<gene>
    <name evidence="7" type="ORF">PAXRUDRAFT_827360</name>
</gene>
<dbReference type="HOGENOM" id="CLU_007884_0_1_1"/>
<evidence type="ECO:0000313" key="7">
    <source>
        <dbReference type="EMBL" id="KIK95081.1"/>
    </source>
</evidence>
<dbReference type="InterPro" id="IPR006076">
    <property type="entry name" value="FAD-dep_OxRdtase"/>
</dbReference>
<comment type="cofactor">
    <cofactor evidence="1">
        <name>FAD</name>
        <dbReference type="ChEBI" id="CHEBI:57692"/>
    </cofactor>
</comment>
<dbReference type="SUPFAM" id="SSF51905">
    <property type="entry name" value="FAD/NAD(P)-binding domain"/>
    <property type="match status" value="1"/>
</dbReference>
<dbReference type="GO" id="GO:0050660">
    <property type="term" value="F:flavin adenine dinucleotide binding"/>
    <property type="evidence" value="ECO:0007669"/>
    <property type="project" value="InterPro"/>
</dbReference>
<dbReference type="InterPro" id="IPR045170">
    <property type="entry name" value="MTOX"/>
</dbReference>
<feature type="domain" description="FAD dependent oxidoreductase" evidence="6">
    <location>
        <begin position="13"/>
        <end position="328"/>
    </location>
</feature>
<dbReference type="GO" id="GO:0004657">
    <property type="term" value="F:proline dehydrogenase activity"/>
    <property type="evidence" value="ECO:0007669"/>
    <property type="project" value="TreeGrafter"/>
</dbReference>
<sequence>MIEWKKPEWEGCYHECGVFNVGGDDYHEESRENDKEVGAPVEDLPDAQSIRTKFLQFLHRPECTATDLLGPFTKYRGYFNAEGGWAEAARAVRIVLERVRAKGGRVLENKEVVGLVKGENRQTTGVWCRDGQRYDGERVVLAVGSWTASTFPGLELDSKCLATGQSLATIQLDAPETERYKDYPVYLDFNTGFYTFPPTQDGIVKLAIHAAGHTHMVVPVTQSEACAELPAPPRRISTPRTITSHPISGDGLRVPRSALETLREQLRLVYPELAEKPWVGTRMCWYTDSPDGDWVIGPYPGDPTLFLATSGSGHGFKFLPNIGRLVADSLEGTLDTATAARFAIDRDVTGAEHSERVSQATHELDLEDLCGSGDVFLVQGGV</sequence>
<dbReference type="GO" id="GO:0008115">
    <property type="term" value="F:sarcosine oxidase activity"/>
    <property type="evidence" value="ECO:0007669"/>
    <property type="project" value="TreeGrafter"/>
</dbReference>
<comment type="similarity">
    <text evidence="2">Belongs to the MSOX/MTOX family.</text>
</comment>
<dbReference type="Gene3D" id="3.50.50.60">
    <property type="entry name" value="FAD/NAD(P)-binding domain"/>
    <property type="match status" value="1"/>
</dbReference>
<keyword evidence="8" id="KW-1185">Reference proteome</keyword>
<dbReference type="FunCoup" id="A0A0D0DY26">
    <property type="interactions" value="128"/>
</dbReference>
<dbReference type="STRING" id="930991.A0A0D0DY26"/>
<dbReference type="Gene3D" id="3.30.9.10">
    <property type="entry name" value="D-Amino Acid Oxidase, subunit A, domain 2"/>
    <property type="match status" value="1"/>
</dbReference>
<keyword evidence="4" id="KW-0274">FAD</keyword>
<organism evidence="7 8">
    <name type="scientific">Paxillus rubicundulus Ve08.2h10</name>
    <dbReference type="NCBI Taxonomy" id="930991"/>
    <lineage>
        <taxon>Eukaryota</taxon>
        <taxon>Fungi</taxon>
        <taxon>Dikarya</taxon>
        <taxon>Basidiomycota</taxon>
        <taxon>Agaricomycotina</taxon>
        <taxon>Agaricomycetes</taxon>
        <taxon>Agaricomycetidae</taxon>
        <taxon>Boletales</taxon>
        <taxon>Paxilineae</taxon>
        <taxon>Paxillaceae</taxon>
        <taxon>Paxillus</taxon>
    </lineage>
</organism>
<protein>
    <recommendedName>
        <fullName evidence="6">FAD dependent oxidoreductase domain-containing protein</fullName>
    </recommendedName>
</protein>
<evidence type="ECO:0000313" key="8">
    <source>
        <dbReference type="Proteomes" id="UP000054538"/>
    </source>
</evidence>
<dbReference type="AlphaFoldDB" id="A0A0D0DY26"/>
<dbReference type="PANTHER" id="PTHR10961">
    <property type="entry name" value="PEROXISOMAL SARCOSINE OXIDASE"/>
    <property type="match status" value="1"/>
</dbReference>
<keyword evidence="5" id="KW-0560">Oxidoreductase</keyword>
<name>A0A0D0DY26_9AGAM</name>
<dbReference type="OrthoDB" id="2219495at2759"/>
<dbReference type="Pfam" id="PF01266">
    <property type="entry name" value="DAO"/>
    <property type="match status" value="1"/>
</dbReference>
<evidence type="ECO:0000256" key="2">
    <source>
        <dbReference type="ARBA" id="ARBA00010989"/>
    </source>
</evidence>
<evidence type="ECO:0000256" key="1">
    <source>
        <dbReference type="ARBA" id="ARBA00001974"/>
    </source>
</evidence>
<evidence type="ECO:0000259" key="6">
    <source>
        <dbReference type="Pfam" id="PF01266"/>
    </source>
</evidence>
<dbReference type="EMBL" id="KN825065">
    <property type="protein sequence ID" value="KIK95081.1"/>
    <property type="molecule type" value="Genomic_DNA"/>
</dbReference>
<reference evidence="7 8" key="1">
    <citation type="submission" date="2014-04" db="EMBL/GenBank/DDBJ databases">
        <authorList>
            <consortium name="DOE Joint Genome Institute"/>
            <person name="Kuo A."/>
            <person name="Kohler A."/>
            <person name="Jargeat P."/>
            <person name="Nagy L.G."/>
            <person name="Floudas D."/>
            <person name="Copeland A."/>
            <person name="Barry K.W."/>
            <person name="Cichocki N."/>
            <person name="Veneault-Fourrey C."/>
            <person name="LaButti K."/>
            <person name="Lindquist E.A."/>
            <person name="Lipzen A."/>
            <person name="Lundell T."/>
            <person name="Morin E."/>
            <person name="Murat C."/>
            <person name="Sun H."/>
            <person name="Tunlid A."/>
            <person name="Henrissat B."/>
            <person name="Grigoriev I.V."/>
            <person name="Hibbett D.S."/>
            <person name="Martin F."/>
            <person name="Nordberg H.P."/>
            <person name="Cantor M.N."/>
            <person name="Hua S.X."/>
        </authorList>
    </citation>
    <scope>NUCLEOTIDE SEQUENCE [LARGE SCALE GENOMIC DNA]</scope>
    <source>
        <strain evidence="7 8">Ve08.2h10</strain>
    </source>
</reference>
<accession>A0A0D0DY26</accession>
<dbReference type="PANTHER" id="PTHR10961:SF46">
    <property type="entry name" value="PEROXISOMAL SARCOSINE OXIDASE"/>
    <property type="match status" value="1"/>
</dbReference>
<keyword evidence="3" id="KW-0285">Flavoprotein</keyword>
<evidence type="ECO:0000256" key="4">
    <source>
        <dbReference type="ARBA" id="ARBA00022827"/>
    </source>
</evidence>
<reference evidence="8" key="2">
    <citation type="submission" date="2015-01" db="EMBL/GenBank/DDBJ databases">
        <title>Evolutionary Origins and Diversification of the Mycorrhizal Mutualists.</title>
        <authorList>
            <consortium name="DOE Joint Genome Institute"/>
            <consortium name="Mycorrhizal Genomics Consortium"/>
            <person name="Kohler A."/>
            <person name="Kuo A."/>
            <person name="Nagy L.G."/>
            <person name="Floudas D."/>
            <person name="Copeland A."/>
            <person name="Barry K.W."/>
            <person name="Cichocki N."/>
            <person name="Veneault-Fourrey C."/>
            <person name="LaButti K."/>
            <person name="Lindquist E.A."/>
            <person name="Lipzen A."/>
            <person name="Lundell T."/>
            <person name="Morin E."/>
            <person name="Murat C."/>
            <person name="Riley R."/>
            <person name="Ohm R."/>
            <person name="Sun H."/>
            <person name="Tunlid A."/>
            <person name="Henrissat B."/>
            <person name="Grigoriev I.V."/>
            <person name="Hibbett D.S."/>
            <person name="Martin F."/>
        </authorList>
    </citation>
    <scope>NUCLEOTIDE SEQUENCE [LARGE SCALE GENOMIC DNA]</scope>
    <source>
        <strain evidence="8">Ve08.2h10</strain>
    </source>
</reference>
<dbReference type="InterPro" id="IPR036188">
    <property type="entry name" value="FAD/NAD-bd_sf"/>
</dbReference>
<proteinExistence type="inferred from homology"/>
<dbReference type="Proteomes" id="UP000054538">
    <property type="component" value="Unassembled WGS sequence"/>
</dbReference>
<evidence type="ECO:0000256" key="5">
    <source>
        <dbReference type="ARBA" id="ARBA00023002"/>
    </source>
</evidence>
<evidence type="ECO:0000256" key="3">
    <source>
        <dbReference type="ARBA" id="ARBA00022630"/>
    </source>
</evidence>